<dbReference type="HOGENOM" id="CLU_2416063_0_0_1"/>
<organism>
    <name type="scientific">Solenopsis invicta</name>
    <name type="common">Red imported fire ant</name>
    <name type="synonym">Solenopsis wagneri</name>
    <dbReference type="NCBI Taxonomy" id="13686"/>
    <lineage>
        <taxon>Eukaryota</taxon>
        <taxon>Metazoa</taxon>
        <taxon>Ecdysozoa</taxon>
        <taxon>Arthropoda</taxon>
        <taxon>Hexapoda</taxon>
        <taxon>Insecta</taxon>
        <taxon>Pterygota</taxon>
        <taxon>Neoptera</taxon>
        <taxon>Endopterygota</taxon>
        <taxon>Hymenoptera</taxon>
        <taxon>Apocrita</taxon>
        <taxon>Aculeata</taxon>
        <taxon>Formicoidea</taxon>
        <taxon>Formicidae</taxon>
        <taxon>Myrmicinae</taxon>
        <taxon>Solenopsis</taxon>
    </lineage>
</organism>
<feature type="non-terminal residue" evidence="1">
    <location>
        <position position="92"/>
    </location>
</feature>
<name>E9J468_SOLIN</name>
<evidence type="ECO:0000313" key="1">
    <source>
        <dbReference type="EMBL" id="EFZ12388.1"/>
    </source>
</evidence>
<protein>
    <submittedName>
        <fullName evidence="1">Uncharacterized protein</fullName>
    </submittedName>
</protein>
<dbReference type="EMBL" id="GL768077">
    <property type="protein sequence ID" value="EFZ12388.1"/>
    <property type="molecule type" value="Genomic_DNA"/>
</dbReference>
<proteinExistence type="predicted"/>
<dbReference type="AlphaFoldDB" id="E9J468"/>
<reference evidence="1" key="1">
    <citation type="journal article" date="2011" name="Proc. Natl. Acad. Sci. U.S.A.">
        <title>The genome of the fire ant Solenopsis invicta.</title>
        <authorList>
            <person name="Wurm Y."/>
            <person name="Wang J."/>
            <person name="Riba-Grognuz O."/>
            <person name="Corona M."/>
            <person name="Nygaard S."/>
            <person name="Hunt B.G."/>
            <person name="Ingram K.K."/>
            <person name="Falquet L."/>
            <person name="Nipitwattanaphon M."/>
            <person name="Gotzek D."/>
            <person name="Dijkstra M.B."/>
            <person name="Oettler J."/>
            <person name="Comtesse F."/>
            <person name="Shih C.J."/>
            <person name="Wu W.J."/>
            <person name="Yang C.C."/>
            <person name="Thomas J."/>
            <person name="Beaudoing E."/>
            <person name="Pradervand S."/>
            <person name="Flegel V."/>
            <person name="Cook E.D."/>
            <person name="Fabbretti R."/>
            <person name="Stockinger H."/>
            <person name="Long L."/>
            <person name="Farmerie W.G."/>
            <person name="Oakey J."/>
            <person name="Boomsma J.J."/>
            <person name="Pamilo P."/>
            <person name="Yi S.V."/>
            <person name="Heinze J."/>
            <person name="Goodisman M.A."/>
            <person name="Farinelli L."/>
            <person name="Harshman K."/>
            <person name="Hulo N."/>
            <person name="Cerutti L."/>
            <person name="Xenarios I."/>
            <person name="Shoemaker D."/>
            <person name="Keller L."/>
        </authorList>
    </citation>
    <scope>NUCLEOTIDE SEQUENCE [LARGE SCALE GENOMIC DNA]</scope>
</reference>
<gene>
    <name evidence="1" type="ORF">SINV_12269</name>
</gene>
<accession>E9J468</accession>
<sequence length="92" mass="10688">MNGYAVRECRDLAENLVTSPDLKYSALAFYCRYFIKKLLYCNVSGILLAYTMRCYRHIVNLCFCNVSVILRCNLQHYNIAAILLQFSVLYGK</sequence>